<evidence type="ECO:0000256" key="2">
    <source>
        <dbReference type="SAM" id="Phobius"/>
    </source>
</evidence>
<accession>A0A2N1PI92</accession>
<feature type="compositionally biased region" description="Basic and acidic residues" evidence="1">
    <location>
        <begin position="17"/>
        <end position="40"/>
    </location>
</feature>
<proteinExistence type="predicted"/>
<sequence>MASKNYSKPGLDVLLERAALDSDSPERVKTSARLRNEGNGRKGRIASTDAAAADLSDDGNGQINPDAIVGGRRSRARDRRGGDRRSSSDRRFISGDRRDTPPPRPVVVETSISNGKGNGNVSDRGKSGKAWDGKSPAKGEKLRVGNGSGSRVRNPWFTYGAAAALVAGLGTFPFIFKGWHPLLAILTGINLASFLIHGMDKVLAVWSMVRVPEIVLLAMAALGGTPGAIIGQGLFRHKSSKDSFQTIFWIIAALQVALLWALFYFNIDFTAYFREGADSLVTGQ</sequence>
<feature type="transmembrane region" description="Helical" evidence="2">
    <location>
        <begin position="247"/>
        <end position="265"/>
    </location>
</feature>
<feature type="region of interest" description="Disordered" evidence="1">
    <location>
        <begin position="17"/>
        <end position="146"/>
    </location>
</feature>
<gene>
    <name evidence="3" type="ORF">CVV64_20510</name>
</gene>
<dbReference type="AlphaFoldDB" id="A0A2N1PI92"/>
<reference evidence="3 4" key="1">
    <citation type="journal article" date="2017" name="ISME J.">
        <title>Potential for microbial H2 and metal transformations associated with novel bacteria and archaea in deep terrestrial subsurface sediments.</title>
        <authorList>
            <person name="Hernsdorf A.W."/>
            <person name="Amano Y."/>
            <person name="Miyakawa K."/>
            <person name="Ise K."/>
            <person name="Suzuki Y."/>
            <person name="Anantharaman K."/>
            <person name="Probst A."/>
            <person name="Burstein D."/>
            <person name="Thomas B.C."/>
            <person name="Banfield J.F."/>
        </authorList>
    </citation>
    <scope>NUCLEOTIDE SEQUENCE [LARGE SCALE GENOMIC DNA]</scope>
    <source>
        <strain evidence="3">HGW-Wallbacteria-1</strain>
    </source>
</reference>
<feature type="compositionally biased region" description="Basic and acidic residues" evidence="1">
    <location>
        <begin position="123"/>
        <end position="143"/>
    </location>
</feature>
<feature type="transmembrane region" description="Helical" evidence="2">
    <location>
        <begin position="182"/>
        <end position="202"/>
    </location>
</feature>
<feature type="compositionally biased region" description="Basic and acidic residues" evidence="1">
    <location>
        <begin position="79"/>
        <end position="101"/>
    </location>
</feature>
<evidence type="ECO:0008006" key="5">
    <source>
        <dbReference type="Google" id="ProtNLM"/>
    </source>
</evidence>
<feature type="compositionally biased region" description="Polar residues" evidence="1">
    <location>
        <begin position="110"/>
        <end position="121"/>
    </location>
</feature>
<keyword evidence="2" id="KW-0812">Transmembrane</keyword>
<evidence type="ECO:0000313" key="4">
    <source>
        <dbReference type="Proteomes" id="UP000233256"/>
    </source>
</evidence>
<keyword evidence="2" id="KW-1133">Transmembrane helix</keyword>
<feature type="transmembrane region" description="Helical" evidence="2">
    <location>
        <begin position="156"/>
        <end position="176"/>
    </location>
</feature>
<comment type="caution">
    <text evidence="3">The sequence shown here is derived from an EMBL/GenBank/DDBJ whole genome shotgun (WGS) entry which is preliminary data.</text>
</comment>
<feature type="transmembrane region" description="Helical" evidence="2">
    <location>
        <begin position="214"/>
        <end position="235"/>
    </location>
</feature>
<dbReference type="Pfam" id="PF06961">
    <property type="entry name" value="DUF1294"/>
    <property type="match status" value="1"/>
</dbReference>
<protein>
    <recommendedName>
        <fullName evidence="5">DUF1294 domain-containing protein</fullName>
    </recommendedName>
</protein>
<dbReference type="EMBL" id="PGXC01000071">
    <property type="protein sequence ID" value="PKK88057.1"/>
    <property type="molecule type" value="Genomic_DNA"/>
</dbReference>
<name>A0A2N1PI92_9BACT</name>
<keyword evidence="2" id="KW-0472">Membrane</keyword>
<evidence type="ECO:0000256" key="1">
    <source>
        <dbReference type="SAM" id="MobiDB-lite"/>
    </source>
</evidence>
<dbReference type="InterPro" id="IPR010718">
    <property type="entry name" value="DUF1294"/>
</dbReference>
<dbReference type="Proteomes" id="UP000233256">
    <property type="component" value="Unassembled WGS sequence"/>
</dbReference>
<organism evidence="3 4">
    <name type="scientific">Candidatus Wallbacteria bacterium HGW-Wallbacteria-1</name>
    <dbReference type="NCBI Taxonomy" id="2013854"/>
    <lineage>
        <taxon>Bacteria</taxon>
        <taxon>Candidatus Walliibacteriota</taxon>
    </lineage>
</organism>
<evidence type="ECO:0000313" key="3">
    <source>
        <dbReference type="EMBL" id="PKK88057.1"/>
    </source>
</evidence>